<dbReference type="EMBL" id="JAAIVB010000078">
    <property type="protein sequence ID" value="NEX64021.1"/>
    <property type="molecule type" value="Genomic_DNA"/>
</dbReference>
<gene>
    <name evidence="2" type="ORF">G3574_23305</name>
</gene>
<dbReference type="RefSeq" id="WP_163967948.1">
    <property type="nucleotide sequence ID" value="NZ_JAAIVB010000078.1"/>
</dbReference>
<dbReference type="GO" id="GO:0016757">
    <property type="term" value="F:glycosyltransferase activity"/>
    <property type="evidence" value="ECO:0007669"/>
    <property type="project" value="UniProtKB-ARBA"/>
</dbReference>
<feature type="domain" description="Glycosyltransferase subfamily 4-like N-terminal" evidence="1">
    <location>
        <begin position="20"/>
        <end position="202"/>
    </location>
</feature>
<sequence>MKQVWILNHYAVEPGAPGGTRHYSLSEHLPRFGWKATIIAASAEHNGDGQRLQANEAFRHEVCGKVPFLWLRTPRYRGNGGGRMVNMLAYTMRALLPASTAALPRPDAIIGSSVHPFAALAGALLARRHGVPFLFEVRDLWPQTLIDLGRLTERHPMTWMLRRLERALYRSAENIVTVLPNAADYIAPLGIPRSKVTWIPNGVETDAFPLAAKPQPAPGAPFVLMYLGSHGTANGLDHVLHALLHASRQLPPGALQLRMVGDGPLKPELRELARRLGLDNVSFEPPVAKTAIPALAAQADAFVISVLDRPQLYRYGISMNKLFDYLAAARPILIASAAANNPVADANAGIAVPPADPAALGDAIVKLWNLGDAERRRMGLAGRHYVETHHRFQMLSRRLAETLDRCVDPVAQPRPELAPLTKG</sequence>
<organism evidence="2 3">
    <name type="scientific">Noviherbaspirillum galbum</name>
    <dbReference type="NCBI Taxonomy" id="2709383"/>
    <lineage>
        <taxon>Bacteria</taxon>
        <taxon>Pseudomonadati</taxon>
        <taxon>Pseudomonadota</taxon>
        <taxon>Betaproteobacteria</taxon>
        <taxon>Burkholderiales</taxon>
        <taxon>Oxalobacteraceae</taxon>
        <taxon>Noviherbaspirillum</taxon>
    </lineage>
</organism>
<keyword evidence="2" id="KW-0808">Transferase</keyword>
<dbReference type="Proteomes" id="UP000482155">
    <property type="component" value="Unassembled WGS sequence"/>
</dbReference>
<protein>
    <submittedName>
        <fullName evidence="2">Glycosyltransferase family 4 protein</fullName>
    </submittedName>
</protein>
<reference evidence="2 3" key="1">
    <citation type="submission" date="2020-02" db="EMBL/GenBank/DDBJ databases">
        <authorList>
            <person name="Kim M.K."/>
        </authorList>
    </citation>
    <scope>NUCLEOTIDE SEQUENCE [LARGE SCALE GENOMIC DNA]</scope>
    <source>
        <strain evidence="2 3">17J57-3</strain>
    </source>
</reference>
<dbReference type="Pfam" id="PF13579">
    <property type="entry name" value="Glyco_trans_4_4"/>
    <property type="match status" value="1"/>
</dbReference>
<evidence type="ECO:0000313" key="3">
    <source>
        <dbReference type="Proteomes" id="UP000482155"/>
    </source>
</evidence>
<name>A0A6B3STU1_9BURK</name>
<dbReference type="PANTHER" id="PTHR12526:SF622">
    <property type="entry name" value="GLYCOSYLTRANSFERASE (GROUP I)"/>
    <property type="match status" value="1"/>
</dbReference>
<dbReference type="SUPFAM" id="SSF53756">
    <property type="entry name" value="UDP-Glycosyltransferase/glycogen phosphorylase"/>
    <property type="match status" value="1"/>
</dbReference>
<dbReference type="Gene3D" id="3.40.50.2000">
    <property type="entry name" value="Glycogen Phosphorylase B"/>
    <property type="match status" value="2"/>
</dbReference>
<accession>A0A6B3STU1</accession>
<evidence type="ECO:0000259" key="1">
    <source>
        <dbReference type="Pfam" id="PF13579"/>
    </source>
</evidence>
<dbReference type="Pfam" id="PF13692">
    <property type="entry name" value="Glyco_trans_1_4"/>
    <property type="match status" value="1"/>
</dbReference>
<dbReference type="AlphaFoldDB" id="A0A6B3STU1"/>
<comment type="caution">
    <text evidence="2">The sequence shown here is derived from an EMBL/GenBank/DDBJ whole genome shotgun (WGS) entry which is preliminary data.</text>
</comment>
<evidence type="ECO:0000313" key="2">
    <source>
        <dbReference type="EMBL" id="NEX64021.1"/>
    </source>
</evidence>
<proteinExistence type="predicted"/>
<keyword evidence="3" id="KW-1185">Reference proteome</keyword>
<dbReference type="CDD" id="cd03794">
    <property type="entry name" value="GT4_WbuB-like"/>
    <property type="match status" value="1"/>
</dbReference>
<dbReference type="InterPro" id="IPR028098">
    <property type="entry name" value="Glyco_trans_4-like_N"/>
</dbReference>
<dbReference type="PANTHER" id="PTHR12526">
    <property type="entry name" value="GLYCOSYLTRANSFERASE"/>
    <property type="match status" value="1"/>
</dbReference>